<keyword evidence="2" id="KW-1185">Reference proteome</keyword>
<dbReference type="Proteomes" id="UP000183900">
    <property type="component" value="Unassembled WGS sequence"/>
</dbReference>
<accession>A0A0K6I6N1</accession>
<reference evidence="2" key="1">
    <citation type="submission" date="2015-08" db="EMBL/GenBank/DDBJ databases">
        <authorList>
            <person name="Varghese N."/>
        </authorList>
    </citation>
    <scope>NUCLEOTIDE SEQUENCE [LARGE SCALE GENOMIC DNA]</scope>
    <source>
        <strain evidence="2">DSM 23407</strain>
    </source>
</reference>
<evidence type="ECO:0000313" key="2">
    <source>
        <dbReference type="Proteomes" id="UP000183900"/>
    </source>
</evidence>
<evidence type="ECO:0000313" key="1">
    <source>
        <dbReference type="EMBL" id="CUA98703.1"/>
    </source>
</evidence>
<dbReference type="AlphaFoldDB" id="A0A0K6I6N1"/>
<organism evidence="1 2">
    <name type="scientific">Pannonibacter indicus</name>
    <dbReference type="NCBI Taxonomy" id="466044"/>
    <lineage>
        <taxon>Bacteria</taxon>
        <taxon>Pseudomonadati</taxon>
        <taxon>Pseudomonadota</taxon>
        <taxon>Alphaproteobacteria</taxon>
        <taxon>Hyphomicrobiales</taxon>
        <taxon>Stappiaceae</taxon>
        <taxon>Pannonibacter</taxon>
    </lineage>
</organism>
<sequence length="49" mass="4898">MPVGSSFIAPPPHAIDLTGDVPAALSGACHADLTPECPSRSSGEEPLAQ</sequence>
<name>A0A0K6I6N1_9HYPH</name>
<protein>
    <submittedName>
        <fullName evidence="1">Uncharacterized protein</fullName>
    </submittedName>
</protein>
<proteinExistence type="predicted"/>
<gene>
    <name evidence="1" type="ORF">Ga0061067_110107</name>
</gene>
<dbReference type="EMBL" id="CYHE01000010">
    <property type="protein sequence ID" value="CUA98703.1"/>
    <property type="molecule type" value="Genomic_DNA"/>
</dbReference>